<reference evidence="1" key="1">
    <citation type="submission" date="2022-01" db="EMBL/GenBank/DDBJ databases">
        <title>Collection of gut derived symbiotic bacterial strains cultured from healthy donors.</title>
        <authorList>
            <person name="Lin H."/>
            <person name="Kohout C."/>
            <person name="Waligurski E."/>
            <person name="Pamer E.G."/>
        </authorList>
    </citation>
    <scope>NUCLEOTIDE SEQUENCE</scope>
    <source>
        <strain evidence="1">DFI.5.49</strain>
    </source>
</reference>
<accession>A0AAE3JQL6</accession>
<dbReference type="RefSeq" id="WP_238032706.1">
    <property type="nucleotide sequence ID" value="NZ_JAKNFS010000002.1"/>
</dbReference>
<dbReference type="EMBL" id="JAKNFS010000002">
    <property type="protein sequence ID" value="MCG4764150.1"/>
    <property type="molecule type" value="Genomic_DNA"/>
</dbReference>
<evidence type="ECO:0000313" key="2">
    <source>
        <dbReference type="Proteomes" id="UP001199915"/>
    </source>
</evidence>
<proteinExistence type="predicted"/>
<protein>
    <submittedName>
        <fullName evidence="1">Uncharacterized protein</fullName>
    </submittedName>
</protein>
<gene>
    <name evidence="1" type="ORF">L0N21_01230</name>
</gene>
<comment type="caution">
    <text evidence="1">The sequence shown here is derived from an EMBL/GenBank/DDBJ whole genome shotgun (WGS) entry which is preliminary data.</text>
</comment>
<organism evidence="1 2">
    <name type="scientific">Fusicatenibacter saccharivorans</name>
    <dbReference type="NCBI Taxonomy" id="1150298"/>
    <lineage>
        <taxon>Bacteria</taxon>
        <taxon>Bacillati</taxon>
        <taxon>Bacillota</taxon>
        <taxon>Clostridia</taxon>
        <taxon>Lachnospirales</taxon>
        <taxon>Lachnospiraceae</taxon>
        <taxon>Fusicatenibacter</taxon>
    </lineage>
</organism>
<dbReference type="AlphaFoldDB" id="A0AAE3JQL6"/>
<name>A0AAE3JQL6_9FIRM</name>
<sequence>MTKKKIILCVTLITLSIFSIFAFKSFQKYQKQYTGKQWYERQSDYIDDLSVYTGEMDDIFSLYIAESISEDDFLNHVSLLQNQLSAIQVSYQQEKEIHPVRTGSYTYNQKYACEGVEETLTHLQEILDMARENSGDVTTLAYKYLALHQNIIDSMSKYTAAQTAIAAGNP</sequence>
<evidence type="ECO:0000313" key="1">
    <source>
        <dbReference type="EMBL" id="MCG4764150.1"/>
    </source>
</evidence>
<dbReference type="Proteomes" id="UP001199915">
    <property type="component" value="Unassembled WGS sequence"/>
</dbReference>